<sequence>MDAFNSHFISACLLLEKAGANGSGLRERKVTPVQNRSLTQPNAMCGKGRLGFFFFPHPYSLLFY</sequence>
<dbReference type="EMBL" id="GBXM01053316">
    <property type="protein sequence ID" value="JAH55261.1"/>
    <property type="molecule type" value="Transcribed_RNA"/>
</dbReference>
<evidence type="ECO:0000313" key="1">
    <source>
        <dbReference type="EMBL" id="JAH55261.1"/>
    </source>
</evidence>
<accession>A0A0E9TNX6</accession>
<proteinExistence type="predicted"/>
<dbReference type="AlphaFoldDB" id="A0A0E9TNX6"/>
<reference evidence="1" key="1">
    <citation type="submission" date="2014-11" db="EMBL/GenBank/DDBJ databases">
        <authorList>
            <person name="Amaro Gonzalez C."/>
        </authorList>
    </citation>
    <scope>NUCLEOTIDE SEQUENCE</scope>
</reference>
<reference evidence="1" key="2">
    <citation type="journal article" date="2015" name="Fish Shellfish Immunol.">
        <title>Early steps in the European eel (Anguilla anguilla)-Vibrio vulnificus interaction in the gills: Role of the RtxA13 toxin.</title>
        <authorList>
            <person name="Callol A."/>
            <person name="Pajuelo D."/>
            <person name="Ebbesson L."/>
            <person name="Teles M."/>
            <person name="MacKenzie S."/>
            <person name="Amaro C."/>
        </authorList>
    </citation>
    <scope>NUCLEOTIDE SEQUENCE</scope>
</reference>
<protein>
    <submittedName>
        <fullName evidence="1">Uncharacterized protein</fullName>
    </submittedName>
</protein>
<organism evidence="1">
    <name type="scientific">Anguilla anguilla</name>
    <name type="common">European freshwater eel</name>
    <name type="synonym">Muraena anguilla</name>
    <dbReference type="NCBI Taxonomy" id="7936"/>
    <lineage>
        <taxon>Eukaryota</taxon>
        <taxon>Metazoa</taxon>
        <taxon>Chordata</taxon>
        <taxon>Craniata</taxon>
        <taxon>Vertebrata</taxon>
        <taxon>Euteleostomi</taxon>
        <taxon>Actinopterygii</taxon>
        <taxon>Neopterygii</taxon>
        <taxon>Teleostei</taxon>
        <taxon>Anguilliformes</taxon>
        <taxon>Anguillidae</taxon>
        <taxon>Anguilla</taxon>
    </lineage>
</organism>
<name>A0A0E9TNX6_ANGAN</name>